<reference evidence="2" key="1">
    <citation type="submission" date="2020-07" db="EMBL/GenBank/DDBJ databases">
        <authorList>
            <person name="Nazaruddin N."/>
        </authorList>
    </citation>
    <scope>NUCLEOTIDE SEQUENCE</scope>
</reference>
<sequence>MGFRLIRWLVCWFSGAEGELQLRLVLPAREWKSREILGRGTSPRRLSLQWTRRLLGADFAEIWQAALRLKMLIVILLSMEQGKELCTAKPQYYLRDDNSGEVKSPRLWEREELN</sequence>
<evidence type="ECO:0000313" key="2">
    <source>
        <dbReference type="EMBL" id="CAD1468311.1"/>
    </source>
</evidence>
<dbReference type="AlphaFoldDB" id="A0A6V7GXI0"/>
<proteinExistence type="predicted"/>
<dbReference type="Proteomes" id="UP000752696">
    <property type="component" value="Unassembled WGS sequence"/>
</dbReference>
<name>A0A6V7GXI0_9HYME</name>
<dbReference type="EMBL" id="CAJDYZ010000406">
    <property type="protein sequence ID" value="CAD1468311.1"/>
    <property type="molecule type" value="Genomic_DNA"/>
</dbReference>
<evidence type="ECO:0000313" key="3">
    <source>
        <dbReference type="Proteomes" id="UP000752696"/>
    </source>
</evidence>
<keyword evidence="1" id="KW-0732">Signal</keyword>
<feature type="signal peptide" evidence="1">
    <location>
        <begin position="1"/>
        <end position="18"/>
    </location>
</feature>
<organism evidence="2 3">
    <name type="scientific">Heterotrigona itama</name>
    <dbReference type="NCBI Taxonomy" id="395501"/>
    <lineage>
        <taxon>Eukaryota</taxon>
        <taxon>Metazoa</taxon>
        <taxon>Ecdysozoa</taxon>
        <taxon>Arthropoda</taxon>
        <taxon>Hexapoda</taxon>
        <taxon>Insecta</taxon>
        <taxon>Pterygota</taxon>
        <taxon>Neoptera</taxon>
        <taxon>Endopterygota</taxon>
        <taxon>Hymenoptera</taxon>
        <taxon>Apocrita</taxon>
        <taxon>Aculeata</taxon>
        <taxon>Apoidea</taxon>
        <taxon>Anthophila</taxon>
        <taxon>Apidae</taxon>
        <taxon>Heterotrigona</taxon>
    </lineage>
</organism>
<evidence type="ECO:0000256" key="1">
    <source>
        <dbReference type="SAM" id="SignalP"/>
    </source>
</evidence>
<gene>
    <name evidence="2" type="ORF">MHI_LOCUS37221</name>
</gene>
<protein>
    <submittedName>
        <fullName evidence="2">Uncharacterized protein</fullName>
    </submittedName>
</protein>
<keyword evidence="3" id="KW-1185">Reference proteome</keyword>
<comment type="caution">
    <text evidence="2">The sequence shown here is derived from an EMBL/GenBank/DDBJ whole genome shotgun (WGS) entry which is preliminary data.</text>
</comment>
<feature type="chain" id="PRO_5027898997" evidence="1">
    <location>
        <begin position="19"/>
        <end position="114"/>
    </location>
</feature>
<accession>A0A6V7GXI0</accession>